<evidence type="ECO:0000256" key="1">
    <source>
        <dbReference type="SAM" id="MobiDB-lite"/>
    </source>
</evidence>
<organism evidence="2 3">
    <name type="scientific">Globodera rostochiensis</name>
    <name type="common">Golden nematode worm</name>
    <name type="synonym">Heterodera rostochiensis</name>
    <dbReference type="NCBI Taxonomy" id="31243"/>
    <lineage>
        <taxon>Eukaryota</taxon>
        <taxon>Metazoa</taxon>
        <taxon>Ecdysozoa</taxon>
        <taxon>Nematoda</taxon>
        <taxon>Chromadorea</taxon>
        <taxon>Rhabditida</taxon>
        <taxon>Tylenchina</taxon>
        <taxon>Tylenchomorpha</taxon>
        <taxon>Tylenchoidea</taxon>
        <taxon>Heteroderidae</taxon>
        <taxon>Heteroderinae</taxon>
        <taxon>Globodera</taxon>
    </lineage>
</organism>
<dbReference type="WBParaSite" id="Gr19_v10_g3432.t1">
    <property type="protein sequence ID" value="Gr19_v10_g3432.t1"/>
    <property type="gene ID" value="Gr19_v10_g3432"/>
</dbReference>
<evidence type="ECO:0000313" key="2">
    <source>
        <dbReference type="Proteomes" id="UP000887572"/>
    </source>
</evidence>
<proteinExistence type="predicted"/>
<feature type="region of interest" description="Disordered" evidence="1">
    <location>
        <begin position="1"/>
        <end position="35"/>
    </location>
</feature>
<dbReference type="AlphaFoldDB" id="A0A914HS29"/>
<evidence type="ECO:0000313" key="3">
    <source>
        <dbReference type="WBParaSite" id="Gr19_v10_g3432.t1"/>
    </source>
</evidence>
<feature type="region of interest" description="Disordered" evidence="1">
    <location>
        <begin position="61"/>
        <end position="105"/>
    </location>
</feature>
<name>A0A914HS29_GLORO</name>
<dbReference type="Proteomes" id="UP000887572">
    <property type="component" value="Unplaced"/>
</dbReference>
<accession>A0A914HS29</accession>
<protein>
    <submittedName>
        <fullName evidence="3">Uncharacterized protein</fullName>
    </submittedName>
</protein>
<sequence>MEDVVCPSGDGEEETMSGEASHSSLSHTTVTDESFDPKNASVADFVHLEAKRRKTRLFAGKVRPMGPSRSAGRGKNLSPLTKILGPTPSGGPVTCSSAGPPKATAPASAASVVAALKSFEQKLEMVLAGQHQQKASTGSNFFLVFVVVGKPRTSPEEAQEEEG</sequence>
<feature type="compositionally biased region" description="Low complexity" evidence="1">
    <location>
        <begin position="96"/>
        <end position="105"/>
    </location>
</feature>
<reference evidence="3" key="1">
    <citation type="submission" date="2022-11" db="UniProtKB">
        <authorList>
            <consortium name="WormBaseParasite"/>
        </authorList>
    </citation>
    <scope>IDENTIFICATION</scope>
</reference>
<feature type="compositionally biased region" description="Polar residues" evidence="1">
    <location>
        <begin position="18"/>
        <end position="32"/>
    </location>
</feature>
<keyword evidence="2" id="KW-1185">Reference proteome</keyword>